<dbReference type="EMBL" id="JBHFNT010000161">
    <property type="protein sequence ID" value="MFB2836590.1"/>
    <property type="molecule type" value="Genomic_DNA"/>
</dbReference>
<sequence>MELKDLVRSLKYESNVDSLIAQAASQMLSTNNPLIYKEELLITLLAVSDQKEGRLPSSTNSLYQEIYRISESI</sequence>
<organism evidence="1 2">
    <name type="scientific">Floridaenema evergladense BLCC-F167</name>
    <dbReference type="NCBI Taxonomy" id="3153639"/>
    <lineage>
        <taxon>Bacteria</taxon>
        <taxon>Bacillati</taxon>
        <taxon>Cyanobacteriota</taxon>
        <taxon>Cyanophyceae</taxon>
        <taxon>Oscillatoriophycideae</taxon>
        <taxon>Aerosakkonematales</taxon>
        <taxon>Aerosakkonemataceae</taxon>
        <taxon>Floridanema</taxon>
        <taxon>Floridanema evergladense</taxon>
    </lineage>
</organism>
<evidence type="ECO:0008006" key="3">
    <source>
        <dbReference type="Google" id="ProtNLM"/>
    </source>
</evidence>
<dbReference type="Proteomes" id="UP001576780">
    <property type="component" value="Unassembled WGS sequence"/>
</dbReference>
<accession>A0ABV4WNB5</accession>
<gene>
    <name evidence="1" type="ORF">ACE1CA_18815</name>
</gene>
<proteinExistence type="predicted"/>
<keyword evidence="2" id="KW-1185">Reference proteome</keyword>
<name>A0ABV4WNB5_9CYAN</name>
<dbReference type="RefSeq" id="WP_413278967.1">
    <property type="nucleotide sequence ID" value="NZ_JBHFNT010000161.1"/>
</dbReference>
<protein>
    <recommendedName>
        <fullName evidence="3">Bacteriocin immunity protein</fullName>
    </recommendedName>
</protein>
<reference evidence="1 2" key="1">
    <citation type="submission" date="2024-09" db="EMBL/GenBank/DDBJ databases">
        <title>Floridaenema gen nov. (Aerosakkonemataceae, Aerosakkonematales ord. nov., Cyanobacteria) from benthic tropical and subtropical fresh waters, with the description of four new species.</title>
        <authorList>
            <person name="Moretto J.A."/>
            <person name="Berthold D.E."/>
            <person name="Lefler F.W."/>
            <person name="Huang I.-S."/>
            <person name="Laughinghouse H. IV."/>
        </authorList>
    </citation>
    <scope>NUCLEOTIDE SEQUENCE [LARGE SCALE GENOMIC DNA]</scope>
    <source>
        <strain evidence="1 2">BLCC-F167</strain>
    </source>
</reference>
<evidence type="ECO:0000313" key="1">
    <source>
        <dbReference type="EMBL" id="MFB2836590.1"/>
    </source>
</evidence>
<comment type="caution">
    <text evidence="1">The sequence shown here is derived from an EMBL/GenBank/DDBJ whole genome shotgun (WGS) entry which is preliminary data.</text>
</comment>
<evidence type="ECO:0000313" key="2">
    <source>
        <dbReference type="Proteomes" id="UP001576780"/>
    </source>
</evidence>